<feature type="region of interest" description="Disordered" evidence="1">
    <location>
        <begin position="577"/>
        <end position="603"/>
    </location>
</feature>
<protein>
    <submittedName>
        <fullName evidence="3">Uncharacterized protein</fullName>
    </submittedName>
</protein>
<keyword evidence="2" id="KW-0472">Membrane</keyword>
<dbReference type="Proteomes" id="UP000092460">
    <property type="component" value="Unassembled WGS sequence"/>
</dbReference>
<keyword evidence="2" id="KW-1133">Transmembrane helix</keyword>
<keyword evidence="2" id="KW-0812">Transmembrane</keyword>
<keyword evidence="4" id="KW-1185">Reference proteome</keyword>
<evidence type="ECO:0000313" key="4">
    <source>
        <dbReference type="Proteomes" id="UP000092460"/>
    </source>
</evidence>
<dbReference type="VEuPathDB" id="VectorBase:GPPI021811"/>
<feature type="transmembrane region" description="Helical" evidence="2">
    <location>
        <begin position="415"/>
        <end position="439"/>
    </location>
</feature>
<feature type="compositionally biased region" description="Polar residues" evidence="1">
    <location>
        <begin position="267"/>
        <end position="285"/>
    </location>
</feature>
<dbReference type="EnsemblMetazoa" id="GPPI021811-RA">
    <property type="protein sequence ID" value="GPPI021811-PA"/>
    <property type="gene ID" value="GPPI021811"/>
</dbReference>
<evidence type="ECO:0000256" key="1">
    <source>
        <dbReference type="SAM" id="MobiDB-lite"/>
    </source>
</evidence>
<sequence>MDQVCEKIGLEMGPICLNWLLQATDRCTKLAFGHISQGFNLLKSVKELFFSGAENVTVSVHPSRIKVAACSPLIKGIITDYTQKNLRYLADLEANAMLMRVITSFFGLMILAAFTLMLIYMNGKIKKPLKRYYLFSRDCKKLTRLLPERIIHKHKSSDKRQMKVGNHLPSVSSSIMALTMHSKADLLKIIISNRPQSAGRFYGSQDNHFNHLKTKYEFKTQVLKKALNFLGENVKQLLVFIVIDEDPIYGDDSLPTSSPSLSPISTGTDSSQQSCSPRATINPSRRGSLRKSLFTLGSALPVATNKERKYISAKNRDEMDQVCEKIGLEMGPICLNWLLQATDRCTKLAFGHISQGFNLLKSVKELFFSGAENVTVSVHPSRIKVAACSPLIKGIITDYTQKNLRYLADLEANAMLMRVITSFFGLMILAAFTLMLIYMNGKIKKPLKRYYLFSRDCKKLTRLLPERIIHKHKSSDKRQMKVGNHLPSVSSSIMALTMHSKADLLKIIISNRPQSAGRFYGSQDNHFNHLKTKYEFKTQVLKKALNFLGENVKQLLVFIVIDEDPIYGDDSLPTSSPSLSPISTGTDSSQQSCSPRATINPSRRGSLRKSLFTLGSALPVATNKERKYISAKNRDELSLLSLFLSRIADLFEFIAKGNPCLCSQILLLFEKCLLKEQN</sequence>
<evidence type="ECO:0000256" key="2">
    <source>
        <dbReference type="SAM" id="Phobius"/>
    </source>
</evidence>
<proteinExistence type="predicted"/>
<organism evidence="3 4">
    <name type="scientific">Glossina palpalis gambiensis</name>
    <dbReference type="NCBI Taxonomy" id="67801"/>
    <lineage>
        <taxon>Eukaryota</taxon>
        <taxon>Metazoa</taxon>
        <taxon>Ecdysozoa</taxon>
        <taxon>Arthropoda</taxon>
        <taxon>Hexapoda</taxon>
        <taxon>Insecta</taxon>
        <taxon>Pterygota</taxon>
        <taxon>Neoptera</taxon>
        <taxon>Endopterygota</taxon>
        <taxon>Diptera</taxon>
        <taxon>Brachycera</taxon>
        <taxon>Muscomorpha</taxon>
        <taxon>Hippoboscoidea</taxon>
        <taxon>Glossinidae</taxon>
        <taxon>Glossina</taxon>
    </lineage>
</organism>
<feature type="compositionally biased region" description="Polar residues" evidence="1">
    <location>
        <begin position="585"/>
        <end position="603"/>
    </location>
</feature>
<reference evidence="4" key="1">
    <citation type="submission" date="2015-01" db="EMBL/GenBank/DDBJ databases">
        <authorList>
            <person name="Aksoy S."/>
            <person name="Warren W."/>
            <person name="Wilson R.K."/>
        </authorList>
    </citation>
    <scope>NUCLEOTIDE SEQUENCE [LARGE SCALE GENOMIC DNA]</scope>
    <source>
        <strain evidence="4">IAEA</strain>
    </source>
</reference>
<feature type="compositionally biased region" description="Low complexity" evidence="1">
    <location>
        <begin position="254"/>
        <end position="266"/>
    </location>
</feature>
<accession>A0A1B0B818</accession>
<name>A0A1B0B818_9MUSC</name>
<feature type="transmembrane region" description="Helical" evidence="2">
    <location>
        <begin position="97"/>
        <end position="121"/>
    </location>
</feature>
<dbReference type="AlphaFoldDB" id="A0A1B0B818"/>
<reference evidence="3" key="2">
    <citation type="submission" date="2020-05" db="UniProtKB">
        <authorList>
            <consortium name="EnsemblMetazoa"/>
        </authorList>
    </citation>
    <scope>IDENTIFICATION</scope>
    <source>
        <strain evidence="3">IAEA</strain>
    </source>
</reference>
<evidence type="ECO:0000313" key="3">
    <source>
        <dbReference type="EnsemblMetazoa" id="GPPI021811-PA"/>
    </source>
</evidence>
<dbReference type="EMBL" id="JXJN01009812">
    <property type="status" value="NOT_ANNOTATED_CDS"/>
    <property type="molecule type" value="Genomic_DNA"/>
</dbReference>
<dbReference type="EMBL" id="JXJN01009813">
    <property type="status" value="NOT_ANNOTATED_CDS"/>
    <property type="molecule type" value="Genomic_DNA"/>
</dbReference>
<feature type="region of interest" description="Disordered" evidence="1">
    <location>
        <begin position="254"/>
        <end position="285"/>
    </location>
</feature>